<feature type="non-terminal residue" evidence="2">
    <location>
        <position position="1"/>
    </location>
</feature>
<name>A0A0F9J246_9ZZZZ</name>
<organism evidence="2">
    <name type="scientific">marine sediment metagenome</name>
    <dbReference type="NCBI Taxonomy" id="412755"/>
    <lineage>
        <taxon>unclassified sequences</taxon>
        <taxon>metagenomes</taxon>
        <taxon>ecological metagenomes</taxon>
    </lineage>
</organism>
<dbReference type="AlphaFoldDB" id="A0A0F9J246"/>
<evidence type="ECO:0000313" key="2">
    <source>
        <dbReference type="EMBL" id="KKL99985.1"/>
    </source>
</evidence>
<evidence type="ECO:0000256" key="1">
    <source>
        <dbReference type="SAM" id="Phobius"/>
    </source>
</evidence>
<dbReference type="EMBL" id="LAZR01017538">
    <property type="protein sequence ID" value="KKL99985.1"/>
    <property type="molecule type" value="Genomic_DNA"/>
</dbReference>
<feature type="transmembrane region" description="Helical" evidence="1">
    <location>
        <begin position="31"/>
        <end position="50"/>
    </location>
</feature>
<protein>
    <submittedName>
        <fullName evidence="2">Uncharacterized protein</fullName>
    </submittedName>
</protein>
<accession>A0A0F9J246</accession>
<keyword evidence="1" id="KW-0472">Membrane</keyword>
<comment type="caution">
    <text evidence="2">The sequence shown here is derived from an EMBL/GenBank/DDBJ whole genome shotgun (WGS) entry which is preliminary data.</text>
</comment>
<keyword evidence="1" id="KW-1133">Transmembrane helix</keyword>
<gene>
    <name evidence="2" type="ORF">LCGC14_1808920</name>
</gene>
<sequence length="58" mass="6621">PIRFQAALYDFNITTIIPAIFWTYFISANCAYIILGIVIAAIGIKWNLLIEQSETKKE</sequence>
<proteinExistence type="predicted"/>
<reference evidence="2" key="1">
    <citation type="journal article" date="2015" name="Nature">
        <title>Complex archaea that bridge the gap between prokaryotes and eukaryotes.</title>
        <authorList>
            <person name="Spang A."/>
            <person name="Saw J.H."/>
            <person name="Jorgensen S.L."/>
            <person name="Zaremba-Niedzwiedzka K."/>
            <person name="Martijn J."/>
            <person name="Lind A.E."/>
            <person name="van Eijk R."/>
            <person name="Schleper C."/>
            <person name="Guy L."/>
            <person name="Ettema T.J."/>
        </authorList>
    </citation>
    <scope>NUCLEOTIDE SEQUENCE</scope>
</reference>
<keyword evidence="1" id="KW-0812">Transmembrane</keyword>